<gene>
    <name evidence="8" type="ORF">C3B54_1143</name>
</gene>
<evidence type="ECO:0000256" key="5">
    <source>
        <dbReference type="ARBA" id="ARBA00023239"/>
    </source>
</evidence>
<evidence type="ECO:0000256" key="2">
    <source>
        <dbReference type="ARBA" id="ARBA00005013"/>
    </source>
</evidence>
<evidence type="ECO:0000259" key="7">
    <source>
        <dbReference type="SMART" id="SM00905"/>
    </source>
</evidence>
<evidence type="ECO:0000313" key="9">
    <source>
        <dbReference type="Proteomes" id="UP000243077"/>
    </source>
</evidence>
<reference evidence="8 9" key="1">
    <citation type="submission" date="2018-02" db="EMBL/GenBank/DDBJ databases">
        <title>Complete genome of the streamlined marine actinobacterium Pontimonas salivibrio CL-TW6 adapted to coastal planktonic lifestype.</title>
        <authorList>
            <person name="Cho B.C."/>
            <person name="Hardies S.C."/>
            <person name="Jang G.I."/>
            <person name="Hwang C.Y."/>
        </authorList>
    </citation>
    <scope>NUCLEOTIDE SEQUENCE [LARGE SCALE GENOMIC DNA]</scope>
    <source>
        <strain evidence="8 9">CL-TW6</strain>
    </source>
</reference>
<dbReference type="InterPro" id="IPR006157">
    <property type="entry name" value="FolB_dom"/>
</dbReference>
<dbReference type="RefSeq" id="WP_104912717.1">
    <property type="nucleotide sequence ID" value="NZ_CP026923.1"/>
</dbReference>
<dbReference type="GO" id="GO:0004150">
    <property type="term" value="F:dihydroneopterin aldolase activity"/>
    <property type="evidence" value="ECO:0007669"/>
    <property type="project" value="UniProtKB-UniRule"/>
</dbReference>
<protein>
    <recommendedName>
        <fullName evidence="6">7,8-dihydroneopterin aldolase</fullName>
        <ecNumber evidence="6">4.1.2.25</ecNumber>
    </recommendedName>
</protein>
<evidence type="ECO:0000313" key="8">
    <source>
        <dbReference type="EMBL" id="AVG23053.1"/>
    </source>
</evidence>
<dbReference type="Pfam" id="PF02152">
    <property type="entry name" value="FolB"/>
    <property type="match status" value="1"/>
</dbReference>
<dbReference type="SMART" id="SM00905">
    <property type="entry name" value="FolB"/>
    <property type="match status" value="1"/>
</dbReference>
<dbReference type="CDD" id="cd00534">
    <property type="entry name" value="DHNA_DHNTPE"/>
    <property type="match status" value="1"/>
</dbReference>
<keyword evidence="5 6" id="KW-0456">Lyase</keyword>
<accession>A0A2L2BN12</accession>
<dbReference type="PANTHER" id="PTHR42844:SF1">
    <property type="entry name" value="DIHYDRONEOPTERIN ALDOLASE 1-RELATED"/>
    <property type="match status" value="1"/>
</dbReference>
<dbReference type="SUPFAM" id="SSF55620">
    <property type="entry name" value="Tetrahydrobiopterin biosynthesis enzymes-like"/>
    <property type="match status" value="1"/>
</dbReference>
<dbReference type="NCBIfam" id="TIGR00526">
    <property type="entry name" value="folB_dom"/>
    <property type="match status" value="1"/>
</dbReference>
<proteinExistence type="inferred from homology"/>
<sequence length="124" mass="13379">MADRIVVTGLELWGYHGVFDHEKQDGQRFLIDLDIELDTAVSADSEDVADTVNYAELIDAVEAVVTGEPVDLIETLAAKVLGVVWEFPQPVAATVTVHKPGAPLSQKVADIAVTVTRNRPESTP</sequence>
<dbReference type="OrthoDB" id="3212934at2"/>
<comment type="catalytic activity">
    <reaction evidence="1 6">
        <text>7,8-dihydroneopterin = 6-hydroxymethyl-7,8-dihydropterin + glycolaldehyde</text>
        <dbReference type="Rhea" id="RHEA:10540"/>
        <dbReference type="ChEBI" id="CHEBI:17001"/>
        <dbReference type="ChEBI" id="CHEBI:17071"/>
        <dbReference type="ChEBI" id="CHEBI:44841"/>
        <dbReference type="EC" id="4.1.2.25"/>
    </reaction>
</comment>
<dbReference type="UniPathway" id="UPA00077">
    <property type="reaction ID" value="UER00154"/>
</dbReference>
<dbReference type="KEGG" id="psai:C3B54_1143"/>
<comment type="similarity">
    <text evidence="3 6">Belongs to the DHNA family.</text>
</comment>
<comment type="pathway">
    <text evidence="2 6">Cofactor biosynthesis; tetrahydrofolate biosynthesis; 2-amino-4-hydroxy-6-hydroxymethyl-7,8-dihydropteridine diphosphate from 7,8-dihydroneopterin triphosphate: step 3/4.</text>
</comment>
<dbReference type="PANTHER" id="PTHR42844">
    <property type="entry name" value="DIHYDRONEOPTERIN ALDOLASE 1-RELATED"/>
    <property type="match status" value="1"/>
</dbReference>
<dbReference type="InterPro" id="IPR006156">
    <property type="entry name" value="Dihydroneopterin_aldolase"/>
</dbReference>
<comment type="function">
    <text evidence="6">Catalyzes the conversion of 7,8-dihydroneopterin to 6-hydroxymethyl-7,8-dihydropterin.</text>
</comment>
<feature type="domain" description="Dihydroneopterin aldolase/epimerase" evidence="7">
    <location>
        <begin position="5"/>
        <end position="117"/>
    </location>
</feature>
<evidence type="ECO:0000256" key="1">
    <source>
        <dbReference type="ARBA" id="ARBA00001353"/>
    </source>
</evidence>
<dbReference type="Gene3D" id="3.30.1130.10">
    <property type="match status" value="1"/>
</dbReference>
<evidence type="ECO:0000256" key="4">
    <source>
        <dbReference type="ARBA" id="ARBA00022909"/>
    </source>
</evidence>
<dbReference type="InterPro" id="IPR043133">
    <property type="entry name" value="GTP-CH-I_C/QueF"/>
</dbReference>
<dbReference type="EMBL" id="CP026923">
    <property type="protein sequence ID" value="AVG23053.1"/>
    <property type="molecule type" value="Genomic_DNA"/>
</dbReference>
<evidence type="ECO:0000256" key="6">
    <source>
        <dbReference type="RuleBase" id="RU362079"/>
    </source>
</evidence>
<dbReference type="GO" id="GO:0005737">
    <property type="term" value="C:cytoplasm"/>
    <property type="evidence" value="ECO:0007669"/>
    <property type="project" value="TreeGrafter"/>
</dbReference>
<dbReference type="Proteomes" id="UP000243077">
    <property type="component" value="Chromosome"/>
</dbReference>
<dbReference type="GO" id="GO:0046654">
    <property type="term" value="P:tetrahydrofolate biosynthetic process"/>
    <property type="evidence" value="ECO:0007669"/>
    <property type="project" value="UniProtKB-UniRule"/>
</dbReference>
<dbReference type="EC" id="4.1.2.25" evidence="6"/>
<dbReference type="NCBIfam" id="TIGR00525">
    <property type="entry name" value="folB"/>
    <property type="match status" value="1"/>
</dbReference>
<dbReference type="AlphaFoldDB" id="A0A2L2BN12"/>
<keyword evidence="9" id="KW-1185">Reference proteome</keyword>
<evidence type="ECO:0000256" key="3">
    <source>
        <dbReference type="ARBA" id="ARBA00005708"/>
    </source>
</evidence>
<keyword evidence="4 6" id="KW-0289">Folate biosynthesis</keyword>
<dbReference type="GO" id="GO:0046656">
    <property type="term" value="P:folic acid biosynthetic process"/>
    <property type="evidence" value="ECO:0007669"/>
    <property type="project" value="UniProtKB-UniRule"/>
</dbReference>
<organism evidence="8 9">
    <name type="scientific">Pontimonas salivibrio</name>
    <dbReference type="NCBI Taxonomy" id="1159327"/>
    <lineage>
        <taxon>Bacteria</taxon>
        <taxon>Bacillati</taxon>
        <taxon>Actinomycetota</taxon>
        <taxon>Actinomycetes</taxon>
        <taxon>Micrococcales</taxon>
        <taxon>Microbacteriaceae</taxon>
        <taxon>Pontimonas</taxon>
    </lineage>
</organism>
<name>A0A2L2BN12_9MICO</name>